<dbReference type="AntiFam" id="ANF00095">
    <property type="entry name" value="Shadow ORF (opposite ABC transporters)"/>
</dbReference>
<proteinExistence type="predicted"/>
<gene>
    <name evidence="1" type="ORF">CCOS865_04060</name>
</gene>
<dbReference type="EMBL" id="UNOZ01000030">
    <property type="protein sequence ID" value="SYX91780.1"/>
    <property type="molecule type" value="Genomic_DNA"/>
</dbReference>
<accession>A0A383RXG7</accession>
<organism evidence="1 2">
    <name type="scientific">Pseudomonas reidholzensis</name>
    <dbReference type="NCBI Taxonomy" id="1785162"/>
    <lineage>
        <taxon>Bacteria</taxon>
        <taxon>Pseudomonadati</taxon>
        <taxon>Pseudomonadota</taxon>
        <taxon>Gammaproteobacteria</taxon>
        <taxon>Pseudomonadales</taxon>
        <taxon>Pseudomonadaceae</taxon>
        <taxon>Pseudomonas</taxon>
    </lineage>
</organism>
<name>A0A383RXG7_9PSED</name>
<evidence type="ECO:0000313" key="1">
    <source>
        <dbReference type="EMBL" id="SYX91780.1"/>
    </source>
</evidence>
<protein>
    <submittedName>
        <fullName evidence="1">Uncharacterized protein</fullName>
    </submittedName>
</protein>
<reference evidence="2" key="1">
    <citation type="submission" date="2018-08" db="EMBL/GenBank/DDBJ databases">
        <authorList>
            <person name="Blom J."/>
        </authorList>
    </citation>
    <scope>NUCLEOTIDE SEQUENCE [LARGE SCALE GENOMIC DNA]</scope>
    <source>
        <strain evidence="2">CCOS 865</strain>
    </source>
</reference>
<keyword evidence="2" id="KW-1185">Reference proteome</keyword>
<sequence>MHDQTPIGMVLYQRQIMGNHQDGHGVFSLQAVEQQENLPRDSDVECRSGLVCNKQLGIASDRHRYHHPLTLAP</sequence>
<evidence type="ECO:0000313" key="2">
    <source>
        <dbReference type="Proteomes" id="UP000263595"/>
    </source>
</evidence>
<dbReference type="Proteomes" id="UP000263595">
    <property type="component" value="Unassembled WGS sequence"/>
</dbReference>
<dbReference type="AlphaFoldDB" id="A0A383RXG7"/>